<evidence type="ECO:0000313" key="3">
    <source>
        <dbReference type="EMBL" id="CAE7903760.1"/>
    </source>
</evidence>
<dbReference type="SUPFAM" id="SSF51735">
    <property type="entry name" value="NAD(P)-binding Rossmann-fold domains"/>
    <property type="match status" value="1"/>
</dbReference>
<dbReference type="EMBL" id="CAJNJA010071398">
    <property type="protein sequence ID" value="CAE7903760.1"/>
    <property type="molecule type" value="Genomic_DNA"/>
</dbReference>
<dbReference type="InterPro" id="IPR029903">
    <property type="entry name" value="RmlD-like-bd"/>
</dbReference>
<evidence type="ECO:0000313" key="4">
    <source>
        <dbReference type="Proteomes" id="UP000601435"/>
    </source>
</evidence>
<dbReference type="GO" id="GO:0048269">
    <property type="term" value="C:methionine adenosyltransferase complex"/>
    <property type="evidence" value="ECO:0007669"/>
    <property type="project" value="TreeGrafter"/>
</dbReference>
<dbReference type="InterPro" id="IPR005913">
    <property type="entry name" value="dTDP_dehydrorham_reduct"/>
</dbReference>
<organism evidence="3 4">
    <name type="scientific">Symbiodinium necroappetens</name>
    <dbReference type="NCBI Taxonomy" id="1628268"/>
    <lineage>
        <taxon>Eukaryota</taxon>
        <taxon>Sar</taxon>
        <taxon>Alveolata</taxon>
        <taxon>Dinophyceae</taxon>
        <taxon>Suessiales</taxon>
        <taxon>Symbiodiniaceae</taxon>
        <taxon>Symbiodinium</taxon>
    </lineage>
</organism>
<feature type="domain" description="RmlD-like substrate binding" evidence="2">
    <location>
        <begin position="181"/>
        <end position="435"/>
    </location>
</feature>
<dbReference type="GO" id="GO:0006556">
    <property type="term" value="P:S-adenosylmethionine biosynthetic process"/>
    <property type="evidence" value="ECO:0007669"/>
    <property type="project" value="UniProtKB-UniPathway"/>
</dbReference>
<dbReference type="GO" id="GO:0048270">
    <property type="term" value="F:methionine adenosyltransferase regulator activity"/>
    <property type="evidence" value="ECO:0007669"/>
    <property type="project" value="TreeGrafter"/>
</dbReference>
<dbReference type="UniPathway" id="UPA00315">
    <property type="reaction ID" value="UER00080"/>
</dbReference>
<comment type="caution">
    <text evidence="3">The sequence shown here is derived from an EMBL/GenBank/DDBJ whole genome shotgun (WGS) entry which is preliminary data.</text>
</comment>
<sequence>MPPGLGRLSSLSSNHSTPDGTAPPSQRHAVVFPVPTLLTPTKAGRQEEALKAPKPASASPASKVEDSAALQLREELRGISRQLELLGSQVDWCALKRRLFLLIAEVERQMVQPQGPQGFSRDLTPSPSPGALRSAVEVRDEDVDGPLADVSFARPGALALRPQGAPNSLCSDSSRSGSKPRVLVLGSSYLGSEVLQELSKGWEVQGLCSSPPIGPVWSLLDMGLAELQGHLQRFQPQAVVNCHTSAALLELESESSESPLEKDARSREVLAFLASLATACAARQIFLLHLSSDAVFGKAPDGSSQSVDAEPKPCTPLGWRTLAAEQEVLSCSRAAAVLRLPLLWDGPKGPVQTLEESATRLLSELRRGVREFEDWQRCYPTRAVEVASIVANLLQLTCMGPVEQRPRGIYHWQGSDQVTEFQMAQFVAEVSGMKVFLQPARHPSKLWKSCCLDCSRTVRTVRVPRTIPIIASLRLCLPATQQEQHV</sequence>
<evidence type="ECO:0000259" key="2">
    <source>
        <dbReference type="Pfam" id="PF04321"/>
    </source>
</evidence>
<dbReference type="PANTHER" id="PTHR10491:SF4">
    <property type="entry name" value="METHIONINE ADENOSYLTRANSFERASE 2 SUBUNIT BETA"/>
    <property type="match status" value="1"/>
</dbReference>
<dbReference type="OrthoDB" id="6235964at2759"/>
<evidence type="ECO:0000256" key="1">
    <source>
        <dbReference type="SAM" id="MobiDB-lite"/>
    </source>
</evidence>
<dbReference type="Proteomes" id="UP000601435">
    <property type="component" value="Unassembled WGS sequence"/>
</dbReference>
<dbReference type="Gene3D" id="3.40.50.720">
    <property type="entry name" value="NAD(P)-binding Rossmann-like Domain"/>
    <property type="match status" value="1"/>
</dbReference>
<feature type="region of interest" description="Disordered" evidence="1">
    <location>
        <begin position="1"/>
        <end position="65"/>
    </location>
</feature>
<dbReference type="PANTHER" id="PTHR10491">
    <property type="entry name" value="DTDP-4-DEHYDRORHAMNOSE REDUCTASE"/>
    <property type="match status" value="1"/>
</dbReference>
<feature type="region of interest" description="Disordered" evidence="1">
    <location>
        <begin position="113"/>
        <end position="132"/>
    </location>
</feature>
<feature type="compositionally biased region" description="Low complexity" evidence="1">
    <location>
        <begin position="52"/>
        <end position="62"/>
    </location>
</feature>
<proteinExistence type="predicted"/>
<dbReference type="InterPro" id="IPR036291">
    <property type="entry name" value="NAD(P)-bd_dom_sf"/>
</dbReference>
<reference evidence="3" key="1">
    <citation type="submission" date="2021-02" db="EMBL/GenBank/DDBJ databases">
        <authorList>
            <person name="Dougan E. K."/>
            <person name="Rhodes N."/>
            <person name="Thang M."/>
            <person name="Chan C."/>
        </authorList>
    </citation>
    <scope>NUCLEOTIDE SEQUENCE</scope>
</reference>
<keyword evidence="4" id="KW-1185">Reference proteome</keyword>
<dbReference type="AlphaFoldDB" id="A0A813BFZ8"/>
<accession>A0A813BFZ8</accession>
<dbReference type="Pfam" id="PF04321">
    <property type="entry name" value="RmlD_sub_bind"/>
    <property type="match status" value="1"/>
</dbReference>
<protein>
    <submittedName>
        <fullName evidence="3">Mat2b protein</fullName>
    </submittedName>
</protein>
<gene>
    <name evidence="3" type="primary">Mat2b</name>
    <name evidence="3" type="ORF">SNEC2469_LOCUS30525</name>
</gene>
<name>A0A813BFZ8_9DINO</name>